<dbReference type="InterPro" id="IPR031893">
    <property type="entry name" value="Phage_tail_APC"/>
</dbReference>
<dbReference type="RefSeq" id="WP_301623220.1">
    <property type="nucleotide sequence ID" value="NZ_JAOSKY010000017.1"/>
</dbReference>
<reference evidence="2" key="2">
    <citation type="journal article" date="2023" name="mSystems">
        <title>Charting the Lipopeptidome of Nonpathogenic Pseudomonas.</title>
        <authorList>
            <person name="Cesa-Luna C."/>
            <person name="Geudens N."/>
            <person name="Girard L."/>
            <person name="De Roo V."/>
            <person name="Maklad H.R."/>
            <person name="Martins J.C."/>
            <person name="Hofte M."/>
            <person name="De Mot R."/>
        </authorList>
    </citation>
    <scope>NUCLEOTIDE SEQUENCE</scope>
    <source>
        <strain evidence="2">B1M3-32</strain>
    </source>
</reference>
<evidence type="ECO:0000313" key="2">
    <source>
        <dbReference type="EMBL" id="MCU7250790.1"/>
    </source>
</evidence>
<dbReference type="EMBL" id="JAOSKY010000017">
    <property type="protein sequence ID" value="MCU7250790.1"/>
    <property type="molecule type" value="Genomic_DNA"/>
</dbReference>
<accession>A0A9X3BDL9</accession>
<evidence type="ECO:0000313" key="3">
    <source>
        <dbReference type="Proteomes" id="UP001139955"/>
    </source>
</evidence>
<evidence type="ECO:0000259" key="1">
    <source>
        <dbReference type="Pfam" id="PF16778"/>
    </source>
</evidence>
<organism evidence="2 3">
    <name type="scientific">Pseudomonas koreensis</name>
    <dbReference type="NCBI Taxonomy" id="198620"/>
    <lineage>
        <taxon>Bacteria</taxon>
        <taxon>Pseudomonadati</taxon>
        <taxon>Pseudomonadota</taxon>
        <taxon>Gammaproteobacteria</taxon>
        <taxon>Pseudomonadales</taxon>
        <taxon>Pseudomonadaceae</taxon>
        <taxon>Pseudomonas</taxon>
    </lineage>
</organism>
<dbReference type="AlphaFoldDB" id="A0A9X3BDL9"/>
<dbReference type="Proteomes" id="UP001139955">
    <property type="component" value="Unassembled WGS sequence"/>
</dbReference>
<protein>
    <submittedName>
        <fullName evidence="2">Phage tail assembly chaperone</fullName>
    </submittedName>
</protein>
<gene>
    <name evidence="2" type="ORF">OC940_23495</name>
</gene>
<name>A0A9X3BDL9_9PSED</name>
<keyword evidence="3" id="KW-1185">Reference proteome</keyword>
<dbReference type="Pfam" id="PF16778">
    <property type="entry name" value="Phage_tail_APC"/>
    <property type="match status" value="1"/>
</dbReference>
<sequence>MAIYFYAQTRGFDLVDSPYPELPEGAVEITRAQYTELFAGQATGKIISASASGQPLLIDPLISPEILAARERSWRNNVLQATQWLVLRDAEELEMGEGTTLRAEEFKQLLAYRQALREWPNDPEFPQVRSRPVEPDWLEDLLQANG</sequence>
<reference evidence="2" key="1">
    <citation type="submission" date="2022-09" db="EMBL/GenBank/DDBJ databases">
        <authorList>
            <person name="Cesa-Luna C."/>
            <person name="Girard L."/>
            <person name="Lood C."/>
            <person name="Hofte M."/>
            <person name="De Mot R."/>
        </authorList>
    </citation>
    <scope>NUCLEOTIDE SEQUENCE</scope>
    <source>
        <strain evidence="2">B1M3-32</strain>
    </source>
</reference>
<feature type="domain" description="Phage tail assembly chaperone-like" evidence="1">
    <location>
        <begin position="68"/>
        <end position="136"/>
    </location>
</feature>
<proteinExistence type="predicted"/>
<comment type="caution">
    <text evidence="2">The sequence shown here is derived from an EMBL/GenBank/DDBJ whole genome shotgun (WGS) entry which is preliminary data.</text>
</comment>